<accession>A0A5D6V9Q2</accession>
<protein>
    <submittedName>
        <fullName evidence="1">Uncharacterized protein</fullName>
    </submittedName>
</protein>
<comment type="caution">
    <text evidence="1">The sequence shown here is derived from an EMBL/GenBank/DDBJ whole genome shotgun (WGS) entry which is preliminary data.</text>
</comment>
<dbReference type="Proteomes" id="UP000322791">
    <property type="component" value="Unassembled WGS sequence"/>
</dbReference>
<reference evidence="1 2" key="1">
    <citation type="submission" date="2019-08" db="EMBL/GenBank/DDBJ databases">
        <authorList>
            <person name="Seo M.-J."/>
        </authorList>
    </citation>
    <scope>NUCLEOTIDE SEQUENCE [LARGE SCALE GENOMIC DNA]</scope>
    <source>
        <strain evidence="1 2">KIGAM108</strain>
    </source>
</reference>
<evidence type="ECO:0000313" key="2">
    <source>
        <dbReference type="Proteomes" id="UP000322791"/>
    </source>
</evidence>
<sequence length="116" mass="13225">MRKGALVLAPTTEIVRLMIHDDAESGVYLSGYNTLDDASSVSDEWYETVAIAEAAAEEEFKVASNSWHPLPDLHEHCQQDWIEPVRIKGRVKGQPQWGHFEKLVNNEWVDLWPVKP</sequence>
<keyword evidence="2" id="KW-1185">Reference proteome</keyword>
<dbReference type="EMBL" id="VTHL01000005">
    <property type="protein sequence ID" value="TYZ11394.1"/>
    <property type="molecule type" value="Genomic_DNA"/>
</dbReference>
<organism evidence="1 2">
    <name type="scientific">Hymenobacter lutimineralis</name>
    <dbReference type="NCBI Taxonomy" id="2606448"/>
    <lineage>
        <taxon>Bacteria</taxon>
        <taxon>Pseudomonadati</taxon>
        <taxon>Bacteroidota</taxon>
        <taxon>Cytophagia</taxon>
        <taxon>Cytophagales</taxon>
        <taxon>Hymenobacteraceae</taxon>
        <taxon>Hymenobacter</taxon>
    </lineage>
</organism>
<name>A0A5D6V9Q2_9BACT</name>
<evidence type="ECO:0000313" key="1">
    <source>
        <dbReference type="EMBL" id="TYZ11394.1"/>
    </source>
</evidence>
<proteinExistence type="predicted"/>
<gene>
    <name evidence="1" type="ORF">FY528_06765</name>
</gene>
<dbReference type="AlphaFoldDB" id="A0A5D6V9Q2"/>
<dbReference type="RefSeq" id="WP_149070239.1">
    <property type="nucleotide sequence ID" value="NZ_VTHL01000005.1"/>
</dbReference>